<proteinExistence type="predicted"/>
<dbReference type="InterPro" id="IPR036047">
    <property type="entry name" value="F-box-like_dom_sf"/>
</dbReference>
<dbReference type="EMBL" id="CAAE01014544">
    <property type="protein sequence ID" value="CAF98007.1"/>
    <property type="molecule type" value="Genomic_DNA"/>
</dbReference>
<dbReference type="Gene3D" id="1.20.1280.50">
    <property type="match status" value="1"/>
</dbReference>
<dbReference type="PANTHER" id="PTHR46731:SF1">
    <property type="entry name" value="F-BOX ONLY PROTEIN 15"/>
    <property type="match status" value="1"/>
</dbReference>
<dbReference type="AlphaFoldDB" id="Q4SMX5"/>
<dbReference type="PROSITE" id="PS50181">
    <property type="entry name" value="FBOX"/>
    <property type="match status" value="1"/>
</dbReference>
<reference evidence="2" key="1">
    <citation type="journal article" date="2004" name="Nature">
        <title>Genome duplication in the teleost fish Tetraodon nigroviridis reveals the early vertebrate proto-karyotype.</title>
        <authorList>
            <person name="Jaillon O."/>
            <person name="Aury J.-M."/>
            <person name="Brunet F."/>
            <person name="Petit J.-L."/>
            <person name="Stange-Thomann N."/>
            <person name="Mauceli E."/>
            <person name="Bouneau L."/>
            <person name="Fischer C."/>
            <person name="Ozouf-Costaz C."/>
            <person name="Bernot A."/>
            <person name="Nicaud S."/>
            <person name="Jaffe D."/>
            <person name="Fisher S."/>
            <person name="Lutfalla G."/>
            <person name="Dossat C."/>
            <person name="Segurens B."/>
            <person name="Dasilva C."/>
            <person name="Salanoubat M."/>
            <person name="Levy M."/>
            <person name="Boudet N."/>
            <person name="Castellano S."/>
            <person name="Anthouard V."/>
            <person name="Jubin C."/>
            <person name="Castelli V."/>
            <person name="Katinka M."/>
            <person name="Vacherie B."/>
            <person name="Biemont C."/>
            <person name="Skalli Z."/>
            <person name="Cattolico L."/>
            <person name="Poulain J."/>
            <person name="De Berardinis V."/>
            <person name="Cruaud C."/>
            <person name="Duprat S."/>
            <person name="Brottier P."/>
            <person name="Coutanceau J.-P."/>
            <person name="Gouzy J."/>
            <person name="Parra G."/>
            <person name="Lardier G."/>
            <person name="Chapple C."/>
            <person name="McKernan K.J."/>
            <person name="McEwan P."/>
            <person name="Bosak S."/>
            <person name="Kellis M."/>
            <person name="Volff J.-N."/>
            <person name="Guigo R."/>
            <person name="Zody M.C."/>
            <person name="Mesirov J."/>
            <person name="Lindblad-Toh K."/>
            <person name="Birren B."/>
            <person name="Nusbaum C."/>
            <person name="Kahn D."/>
            <person name="Robinson-Rechavi M."/>
            <person name="Laudet V."/>
            <person name="Schachter V."/>
            <person name="Quetier F."/>
            <person name="Saurin W."/>
            <person name="Scarpelli C."/>
            <person name="Wincker P."/>
            <person name="Lander E.S."/>
            <person name="Weissenbach J."/>
            <person name="Roest Crollius H."/>
        </authorList>
    </citation>
    <scope>NUCLEOTIDE SEQUENCE [LARGE SCALE GENOMIC DNA]</scope>
</reference>
<protein>
    <submittedName>
        <fullName evidence="2">(spotted green pufferfish) hypothetical protein</fullName>
    </submittedName>
</protein>
<organism evidence="2">
    <name type="scientific">Tetraodon nigroviridis</name>
    <name type="common">Spotted green pufferfish</name>
    <name type="synonym">Chelonodon nigroviridis</name>
    <dbReference type="NCBI Taxonomy" id="99883"/>
    <lineage>
        <taxon>Eukaryota</taxon>
        <taxon>Metazoa</taxon>
        <taxon>Chordata</taxon>
        <taxon>Craniata</taxon>
        <taxon>Vertebrata</taxon>
        <taxon>Euteleostomi</taxon>
        <taxon>Actinopterygii</taxon>
        <taxon>Neopterygii</taxon>
        <taxon>Teleostei</taxon>
        <taxon>Neoteleostei</taxon>
        <taxon>Acanthomorphata</taxon>
        <taxon>Eupercaria</taxon>
        <taxon>Tetraodontiformes</taxon>
        <taxon>Tetradontoidea</taxon>
        <taxon>Tetraodontidae</taxon>
        <taxon>Tetraodon</taxon>
    </lineage>
</organism>
<accession>Q4SMX5</accession>
<dbReference type="InterPro" id="IPR001810">
    <property type="entry name" value="F-box_dom"/>
</dbReference>
<dbReference type="OrthoDB" id="8951070at2759"/>
<dbReference type="CDD" id="cd22093">
    <property type="entry name" value="F-box_FBXO15"/>
    <property type="match status" value="1"/>
</dbReference>
<sequence>MSRRAHKSSQNLIERLPSHILIKVLSYLDAAALFTVGHVSRLLHQFASDNSLWYKRYIAEFGETEELKLEYTEVPDRAAGHWKQRYFRSLAARDLRKWKRRLQRVSCHTGLPADTELVLRWGADPADLAGFRDDRGVRPAQLGRSDPSAVRNAGG</sequence>
<comment type="caution">
    <text evidence="2">The sequence shown here is derived from an EMBL/GenBank/DDBJ whole genome shotgun (WGS) entry which is preliminary data.</text>
</comment>
<feature type="domain" description="F-box" evidence="1">
    <location>
        <begin position="10"/>
        <end position="56"/>
    </location>
</feature>
<evidence type="ECO:0000313" key="2">
    <source>
        <dbReference type="EMBL" id="CAF98007.1"/>
    </source>
</evidence>
<evidence type="ECO:0000259" key="1">
    <source>
        <dbReference type="PROSITE" id="PS50181"/>
    </source>
</evidence>
<gene>
    <name evidence="2" type="ORF">GSTENG00015541001</name>
</gene>
<dbReference type="SMART" id="SM00256">
    <property type="entry name" value="FBOX"/>
    <property type="match status" value="1"/>
</dbReference>
<dbReference type="PANTHER" id="PTHR46731">
    <property type="entry name" value="F-BOX ONLY PROTEIN 15"/>
    <property type="match status" value="1"/>
</dbReference>
<dbReference type="GO" id="GO:0019005">
    <property type="term" value="C:SCF ubiquitin ligase complex"/>
    <property type="evidence" value="ECO:0007669"/>
    <property type="project" value="TreeGrafter"/>
</dbReference>
<dbReference type="SUPFAM" id="SSF81383">
    <property type="entry name" value="F-box domain"/>
    <property type="match status" value="1"/>
</dbReference>
<dbReference type="KEGG" id="tng:GSTEN00015541G001"/>
<name>Q4SMX5_TETNG</name>
<reference evidence="2" key="2">
    <citation type="submission" date="2004-02" db="EMBL/GenBank/DDBJ databases">
        <authorList>
            <consortium name="Genoscope"/>
            <consortium name="Whitehead Institute Centre for Genome Research"/>
        </authorList>
    </citation>
    <scope>NUCLEOTIDE SEQUENCE</scope>
</reference>
<dbReference type="Pfam" id="PF12937">
    <property type="entry name" value="F-box-like"/>
    <property type="match status" value="1"/>
</dbReference>